<feature type="region of interest" description="Disordered" evidence="1">
    <location>
        <begin position="202"/>
        <end position="224"/>
    </location>
</feature>
<keyword evidence="3" id="KW-1185">Reference proteome</keyword>
<name>A0ABX8R7H2_9ACTN</name>
<evidence type="ECO:0000313" key="3">
    <source>
        <dbReference type="Proteomes" id="UP001049518"/>
    </source>
</evidence>
<feature type="compositionally biased region" description="Low complexity" evidence="1">
    <location>
        <begin position="740"/>
        <end position="750"/>
    </location>
</feature>
<feature type="compositionally biased region" description="Low complexity" evidence="1">
    <location>
        <begin position="271"/>
        <end position="290"/>
    </location>
</feature>
<dbReference type="EMBL" id="CP059572">
    <property type="protein sequence ID" value="QXJ25897.1"/>
    <property type="molecule type" value="Genomic_DNA"/>
</dbReference>
<feature type="region of interest" description="Disordered" evidence="1">
    <location>
        <begin position="713"/>
        <end position="750"/>
    </location>
</feature>
<feature type="compositionally biased region" description="Basic residues" evidence="1">
    <location>
        <begin position="1"/>
        <end position="11"/>
    </location>
</feature>
<organism evidence="2 3">
    <name type="scientific">Actinomadura graeca</name>
    <dbReference type="NCBI Taxonomy" id="2750812"/>
    <lineage>
        <taxon>Bacteria</taxon>
        <taxon>Bacillati</taxon>
        <taxon>Actinomycetota</taxon>
        <taxon>Actinomycetes</taxon>
        <taxon>Streptosporangiales</taxon>
        <taxon>Thermomonosporaceae</taxon>
        <taxon>Actinomadura</taxon>
    </lineage>
</organism>
<evidence type="ECO:0000313" key="2">
    <source>
        <dbReference type="EMBL" id="QXJ25897.1"/>
    </source>
</evidence>
<dbReference type="InterPro" id="IPR027417">
    <property type="entry name" value="P-loop_NTPase"/>
</dbReference>
<accession>A0ABX8R7H2</accession>
<dbReference type="Gene3D" id="3.40.50.300">
    <property type="entry name" value="P-loop containing nucleotide triphosphate hydrolases"/>
    <property type="match status" value="1"/>
</dbReference>
<evidence type="ECO:0000256" key="1">
    <source>
        <dbReference type="SAM" id="MobiDB-lite"/>
    </source>
</evidence>
<dbReference type="SUPFAM" id="SSF52540">
    <property type="entry name" value="P-loop containing nucleoside triphosphate hydrolases"/>
    <property type="match status" value="1"/>
</dbReference>
<dbReference type="Proteomes" id="UP001049518">
    <property type="component" value="Chromosome"/>
</dbReference>
<reference evidence="2" key="1">
    <citation type="submission" date="2020-07" db="EMBL/GenBank/DDBJ databases">
        <authorList>
            <person name="Tarantini F.S."/>
            <person name="Hong K.W."/>
            <person name="Chan K.G."/>
        </authorList>
    </citation>
    <scope>NUCLEOTIDE SEQUENCE</scope>
    <source>
        <strain evidence="2">32-07</strain>
    </source>
</reference>
<feature type="region of interest" description="Disordered" evidence="1">
    <location>
        <begin position="256"/>
        <end position="296"/>
    </location>
</feature>
<feature type="region of interest" description="Disordered" evidence="1">
    <location>
        <begin position="1"/>
        <end position="31"/>
    </location>
</feature>
<sequence length="750" mass="79280">MPRPRPARNRRTLQAPAGQHDPRDATPQPAPLHRHAIAPRRGWPGPGGGRAAHIERGAVYLGTSTEVAGLFPFLQASSLPAEGVPIGPNPFTRELVCLDPAGWVGRLTSNPGVFIHGQPGVGKALDVDTPIPTPSGWQTMRTLTAGDQVFDEYGQPTEVTATSPVQTGRDCRRVLFDDGADLVADTQHLWLTCTPRHHPAVAALPGAPHRPPPPGSDPGAHGDLVPAVVSTAHIAATLTDPTGAPRHAVLCCPPPPVPGPARRPASRPTRRPGPGIPTATTTASIRTGTRLPAPPSAPPVTRYRYVVAVQPVPSRPVRCIQVASPRGLFLAGRHCVTTHNSAVAKRVCLCLVGYGYRMLAPGDVKGEYRDLVQALGGQVVRIGRGLDRINPLDSGPLGRLLPTLPGPGRDRLTAEVNGRRAELLHALLATPHGLARRPTAPESTALHTAIALAVQAAGGTDPTIPDVITTLRQAPAELMDKLMARTDTTYLTLTRHMTTALENLCSGPLAGLFDAPTTTHLDLDAPAVSIDLSAILTAGDTVIAAGLLATWAYSYSAIDTARAFALADRPLVLALDELWRTLRAGPGMVDAMDAITRLSRTKGEVSLLITHSLRDLAALPTAEDRAKALGLMERCDTVILAAMPSSELQRFAEQKPLTDRERALVTSWAAPTATGIDGTTQRHPARGHLLIKIGHRVGTPARLHLTPAERRLYNTDPAAGRQPHRPAAADDPGQPPPGTPARGTTPRGTE</sequence>
<dbReference type="RefSeq" id="WP_231332112.1">
    <property type="nucleotide sequence ID" value="NZ_CP059572.1"/>
</dbReference>
<evidence type="ECO:0008006" key="4">
    <source>
        <dbReference type="Google" id="ProtNLM"/>
    </source>
</evidence>
<gene>
    <name evidence="2" type="ORF">AGRA3207_007465</name>
</gene>
<protein>
    <recommendedName>
        <fullName evidence="4">ATP/GTP-binding protein</fullName>
    </recommendedName>
</protein>
<proteinExistence type="predicted"/>